<dbReference type="EMBL" id="AGZP01000004">
    <property type="protein sequence ID" value="EKN15576.1"/>
    <property type="molecule type" value="Genomic_DNA"/>
</dbReference>
<sequence length="164" mass="19105">MVKMLCYIILFIIYIINVNNKYDKISFVKEDTINCIDEYRKHFIINDVPITYCDVPPKLDLSSEQYLNLICKQLSKSNCDDKYLTLLVLIDEEGLPNCITIMDTKVFNKEKGISEFDASLILEWSNKLKFVPARNGDRSVCSYYFLTAKKDSTTGEWAFPSYFK</sequence>
<protein>
    <submittedName>
        <fullName evidence="1">Uncharacterized protein</fullName>
    </submittedName>
</protein>
<dbReference type="AlphaFoldDB" id="K5ZVR0"/>
<dbReference type="HOGENOM" id="CLU_1617408_0_0_10"/>
<accession>K5ZVR0</accession>
<evidence type="ECO:0000313" key="1">
    <source>
        <dbReference type="EMBL" id="EKN15576.1"/>
    </source>
</evidence>
<dbReference type="RefSeq" id="WP_008154277.1">
    <property type="nucleotide sequence ID" value="NZ_JH976465.1"/>
</dbReference>
<comment type="caution">
    <text evidence="1">The sequence shown here is derived from an EMBL/GenBank/DDBJ whole genome shotgun (WGS) entry which is preliminary data.</text>
</comment>
<gene>
    <name evidence="1" type="ORF">HMPREF1077_00281</name>
</gene>
<evidence type="ECO:0000313" key="2">
    <source>
        <dbReference type="Proteomes" id="UP000001218"/>
    </source>
</evidence>
<organism evidence="1 2">
    <name type="scientific">Parabacteroides johnsonii CL02T12C29</name>
    <dbReference type="NCBI Taxonomy" id="999419"/>
    <lineage>
        <taxon>Bacteria</taxon>
        <taxon>Pseudomonadati</taxon>
        <taxon>Bacteroidota</taxon>
        <taxon>Bacteroidia</taxon>
        <taxon>Bacteroidales</taxon>
        <taxon>Tannerellaceae</taxon>
        <taxon>Parabacteroides</taxon>
    </lineage>
</organism>
<name>K5ZVR0_9BACT</name>
<dbReference type="Proteomes" id="UP000001218">
    <property type="component" value="Unassembled WGS sequence"/>
</dbReference>
<proteinExistence type="predicted"/>
<reference evidence="1 2" key="1">
    <citation type="submission" date="2012-02" db="EMBL/GenBank/DDBJ databases">
        <title>The Genome Sequence of Parabacteroides johnsonii CL02T12C29.</title>
        <authorList>
            <consortium name="The Broad Institute Genome Sequencing Platform"/>
            <person name="Earl A."/>
            <person name="Ward D."/>
            <person name="Feldgarden M."/>
            <person name="Gevers D."/>
            <person name="Zitomersky N.L."/>
            <person name="Coyne M.J."/>
            <person name="Comstock L.E."/>
            <person name="Young S.K."/>
            <person name="Zeng Q."/>
            <person name="Gargeya S."/>
            <person name="Fitzgerald M."/>
            <person name="Haas B."/>
            <person name="Abouelleil A."/>
            <person name="Alvarado L."/>
            <person name="Arachchi H.M."/>
            <person name="Berlin A."/>
            <person name="Chapman S.B."/>
            <person name="Gearin G."/>
            <person name="Goldberg J."/>
            <person name="Griggs A."/>
            <person name="Gujja S."/>
            <person name="Hansen M."/>
            <person name="Heiman D."/>
            <person name="Howarth C."/>
            <person name="Larimer J."/>
            <person name="Lui A."/>
            <person name="MacDonald P.J.P."/>
            <person name="McCowen C."/>
            <person name="Montmayeur A."/>
            <person name="Murphy C."/>
            <person name="Neiman D."/>
            <person name="Pearson M."/>
            <person name="Priest M."/>
            <person name="Roberts A."/>
            <person name="Saif S."/>
            <person name="Shea T."/>
            <person name="Sisk P."/>
            <person name="Stolte C."/>
            <person name="Sykes S."/>
            <person name="Wortman J."/>
            <person name="Nusbaum C."/>
            <person name="Birren B."/>
        </authorList>
    </citation>
    <scope>NUCLEOTIDE SEQUENCE [LARGE SCALE GENOMIC DNA]</scope>
    <source>
        <strain evidence="1 2">CL02T12C29</strain>
    </source>
</reference>